<dbReference type="NCBIfam" id="TIGR00580">
    <property type="entry name" value="mfd"/>
    <property type="match status" value="1"/>
</dbReference>
<organism evidence="12 13">
    <name type="scientific">Desulfobotulus pelophilus</name>
    <dbReference type="NCBI Taxonomy" id="2823377"/>
    <lineage>
        <taxon>Bacteria</taxon>
        <taxon>Pseudomonadati</taxon>
        <taxon>Thermodesulfobacteriota</taxon>
        <taxon>Desulfobacteria</taxon>
        <taxon>Desulfobacterales</taxon>
        <taxon>Desulfobacteraceae</taxon>
        <taxon>Desulfobotulus</taxon>
    </lineage>
</organism>
<feature type="domain" description="Helicase C-terminal" evidence="11">
    <location>
        <begin position="808"/>
        <end position="974"/>
    </location>
</feature>
<dbReference type="SMART" id="SM00487">
    <property type="entry name" value="DEXDc"/>
    <property type="match status" value="1"/>
</dbReference>
<dbReference type="InterPro" id="IPR001650">
    <property type="entry name" value="Helicase_C-like"/>
</dbReference>
<dbReference type="InterPro" id="IPR014001">
    <property type="entry name" value="Helicase_ATP-bd"/>
</dbReference>
<evidence type="ECO:0000256" key="1">
    <source>
        <dbReference type="ARBA" id="ARBA00022490"/>
    </source>
</evidence>
<dbReference type="SMART" id="SM00982">
    <property type="entry name" value="TRCF"/>
    <property type="match status" value="1"/>
</dbReference>
<dbReference type="PANTHER" id="PTHR47964:SF1">
    <property type="entry name" value="ATP-DEPENDENT DNA HELICASE HOMOLOG RECG, CHLOROPLASTIC"/>
    <property type="match status" value="1"/>
</dbReference>
<evidence type="ECO:0000259" key="10">
    <source>
        <dbReference type="PROSITE" id="PS51192"/>
    </source>
</evidence>
<evidence type="ECO:0000313" key="12">
    <source>
        <dbReference type="EMBL" id="MCW7754659.1"/>
    </source>
</evidence>
<dbReference type="Pfam" id="PF17757">
    <property type="entry name" value="UvrB_inter"/>
    <property type="match status" value="1"/>
</dbReference>
<dbReference type="Pfam" id="PF03461">
    <property type="entry name" value="TRCF"/>
    <property type="match status" value="1"/>
</dbReference>
<evidence type="ECO:0000256" key="8">
    <source>
        <dbReference type="ARBA" id="ARBA00023204"/>
    </source>
</evidence>
<evidence type="ECO:0000256" key="4">
    <source>
        <dbReference type="ARBA" id="ARBA00022801"/>
    </source>
</evidence>
<keyword evidence="7 9" id="KW-0238">DNA-binding</keyword>
<keyword evidence="13" id="KW-1185">Reference proteome</keyword>
<dbReference type="EMBL" id="JAPFPW010000014">
    <property type="protein sequence ID" value="MCW7754659.1"/>
    <property type="molecule type" value="Genomic_DNA"/>
</dbReference>
<keyword evidence="6 9" id="KW-0067">ATP-binding</keyword>
<evidence type="ECO:0000256" key="7">
    <source>
        <dbReference type="ARBA" id="ARBA00023125"/>
    </source>
</evidence>
<dbReference type="HAMAP" id="MF_00969">
    <property type="entry name" value="TRCF"/>
    <property type="match status" value="1"/>
</dbReference>
<dbReference type="SUPFAM" id="SSF143517">
    <property type="entry name" value="TRCF domain-like"/>
    <property type="match status" value="1"/>
</dbReference>
<evidence type="ECO:0000256" key="5">
    <source>
        <dbReference type="ARBA" id="ARBA00022806"/>
    </source>
</evidence>
<dbReference type="InterPro" id="IPR041471">
    <property type="entry name" value="UvrB_inter"/>
</dbReference>
<dbReference type="InterPro" id="IPR037235">
    <property type="entry name" value="TRCF-like_C_D7"/>
</dbReference>
<comment type="similarity">
    <text evidence="9">In the C-terminal section; belongs to the helicase family. RecG subfamily.</text>
</comment>
<dbReference type="InterPro" id="IPR004576">
    <property type="entry name" value="Mfd"/>
</dbReference>
<dbReference type="InterPro" id="IPR011545">
    <property type="entry name" value="DEAD/DEAH_box_helicase_dom"/>
</dbReference>
<proteinExistence type="inferred from homology"/>
<dbReference type="PROSITE" id="PS51192">
    <property type="entry name" value="HELICASE_ATP_BIND_1"/>
    <property type="match status" value="1"/>
</dbReference>
<dbReference type="SMART" id="SM01058">
    <property type="entry name" value="CarD_TRCF"/>
    <property type="match status" value="1"/>
</dbReference>
<comment type="subcellular location">
    <subcellularLocation>
        <location evidence="9">Cytoplasm</location>
    </subcellularLocation>
</comment>
<keyword evidence="8 9" id="KW-0234">DNA repair</keyword>
<feature type="domain" description="Helicase ATP-binding" evidence="10">
    <location>
        <begin position="638"/>
        <end position="799"/>
    </location>
</feature>
<evidence type="ECO:0000256" key="9">
    <source>
        <dbReference type="HAMAP-Rule" id="MF_00969"/>
    </source>
</evidence>
<dbReference type="InterPro" id="IPR036101">
    <property type="entry name" value="CarD-like/TRCF_RID_sf"/>
</dbReference>
<keyword evidence="4 9" id="KW-0378">Hydrolase</keyword>
<dbReference type="Pfam" id="PF00271">
    <property type="entry name" value="Helicase_C"/>
    <property type="match status" value="1"/>
</dbReference>
<dbReference type="InterPro" id="IPR003711">
    <property type="entry name" value="CarD-like/TRCF_RID"/>
</dbReference>
<keyword evidence="3 9" id="KW-0227">DNA damage</keyword>
<dbReference type="RefSeq" id="WP_265425573.1">
    <property type="nucleotide sequence ID" value="NZ_JAPFPW010000014.1"/>
</dbReference>
<dbReference type="SUPFAM" id="SSF141259">
    <property type="entry name" value="CarD-like"/>
    <property type="match status" value="1"/>
</dbReference>
<dbReference type="Gene3D" id="3.40.50.11180">
    <property type="match status" value="1"/>
</dbReference>
<sequence length="1166" mass="130608">MKQNQEKKTDSGLQAFLQKSGQPLTCTGVPVSARAFVIAALTAAEKQPVLVVVPGQKEAEELLERLRFFRDGPDPCAAIFPGYNVLPFQAMACHVETIATRMRLLYGCLSGAIPPILIVPSETLVQRVIPAEKLEAFTRTLSAGETLDRDELVSTMVAAGYQRSTLVEEPGDFALRGGILDFYSPAHPDPVRIEFYGDQVESIRFFSAASQRKAGDTDEAVMLPAREMLLAPASVEKLLGRVRQEAAEAGLRVTKVREIVERIREEGIHPAIEGQLSLVYDKLDIFLDYVPKNSLVFVDDPERCSLLVDRQEQRVRMARKEAMAAERLAVAEADLYMSWQELYSRLTQKNCTLFSDMPSLLGSGDSMDCKIGENTVIRGEMAGRQGGMQPLLPLVNWLQNRVREGCRTGIVCATPSQVSRVRDLLSAYEVSVGIAGSFAEIYRARRPGVWLCEGRIRSGFVWLDEGLALVSEDEIFGAKRRRRKVQKSSAKDRFLNLGELREGDIVVHTEHGLGRFEGLEKLRLNGVLSDFILLTYKDGDRLYLPVDRMGILHKYVGVDGIEPVLDKMGGKAWDKAREKAKASVEKMAGELLALYAARKVHTRKVFSAPDSRLQDFEAAFPYEETPDQLKVIGEVLEDMGSPAPMDRLVCGDVGYGKTEVALRAAFRAVMDGRQVAVLVPTTILAEQHYRTFAQRFEHYAVRLAALDRFRSTKEQRQILNEMADGRLDIIIGTHRLLQKDVHFKDLGLVIIDEEQRFGVRHKEILKKMRETVDVLALTATPIPRTLHMSLMGMRDISVIATPPEERQAIISYISEYDESVIRESVNREMEREGQIFFVHNNIHSIEGQAARLRELLPGVRIGVAHGRMKEDDLENQMLAFIRKETDLLVCTTIIESGLDIPSANTMIVNRADRFGLSQLYQLRGRIGRGDVQAYAYLFVPEENRLSRDAMRRLKVLMEHSDLGSGFQVAMSDLQIRGGGAALGASQSGHIAAVGYDMFLQLMENAVSELRGEPVLDPLEPEITLSMNAYIPESYVPDIDQRIAIYRKLSRMVSIGEIKTFREELADRYGSLPSEAGNILLKIMLKVLCVKAGVRRLDLNERQLLMTFSEIHQKRPMAIGEVMEVANQEMVFLADGSLRVVLLKDRRLPPMVQARNILKEIVARVNG</sequence>
<comment type="function">
    <text evidence="9">Couples transcription and DNA repair by recognizing RNA polymerase (RNAP) stalled at DNA lesions. Mediates ATP-dependent release of RNAP and its truncated transcript from the DNA, and recruitment of nucleotide excision repair machinery to the damaged site.</text>
</comment>
<dbReference type="Gene3D" id="3.90.1150.50">
    <property type="entry name" value="Transcription-repair-coupling factor, D7 domain"/>
    <property type="match status" value="1"/>
</dbReference>
<keyword evidence="1 9" id="KW-0963">Cytoplasm</keyword>
<dbReference type="PANTHER" id="PTHR47964">
    <property type="entry name" value="ATP-DEPENDENT DNA HELICASE HOMOLOG RECG, CHLOROPLASTIC"/>
    <property type="match status" value="1"/>
</dbReference>
<comment type="caution">
    <text evidence="12">The sequence shown here is derived from an EMBL/GenBank/DDBJ whole genome shotgun (WGS) entry which is preliminary data.</text>
</comment>
<dbReference type="EC" id="3.6.4.-" evidence="9"/>
<dbReference type="SUPFAM" id="SSF52540">
    <property type="entry name" value="P-loop containing nucleoside triphosphate hydrolases"/>
    <property type="match status" value="4"/>
</dbReference>
<dbReference type="PROSITE" id="PS51194">
    <property type="entry name" value="HELICASE_CTER"/>
    <property type="match status" value="1"/>
</dbReference>
<dbReference type="InterPro" id="IPR047112">
    <property type="entry name" value="RecG/Mfd"/>
</dbReference>
<accession>A0ABT3NB16</accession>
<dbReference type="SMART" id="SM00490">
    <property type="entry name" value="HELICc"/>
    <property type="match status" value="1"/>
</dbReference>
<keyword evidence="2 9" id="KW-0547">Nucleotide-binding</keyword>
<dbReference type="Gene3D" id="3.30.2060.10">
    <property type="entry name" value="Penicillin-binding protein 1b domain"/>
    <property type="match status" value="1"/>
</dbReference>
<evidence type="ECO:0000259" key="11">
    <source>
        <dbReference type="PROSITE" id="PS51194"/>
    </source>
</evidence>
<evidence type="ECO:0000256" key="3">
    <source>
        <dbReference type="ARBA" id="ARBA00022763"/>
    </source>
</evidence>
<reference evidence="12 13" key="1">
    <citation type="submission" date="2022-11" db="EMBL/GenBank/DDBJ databases">
        <title>Desulfobotulus tamanensis H1 sp. nov. - anaerobic, alkaliphilic, sulphate reducing bacterium isolated from terrestrial mud volcano.</title>
        <authorList>
            <person name="Frolova A."/>
            <person name="Merkel A.Y."/>
            <person name="Slobodkin A.I."/>
        </authorList>
    </citation>
    <scope>NUCLEOTIDE SEQUENCE [LARGE SCALE GENOMIC DNA]</scope>
    <source>
        <strain evidence="12 13">H1</strain>
    </source>
</reference>
<name>A0ABT3NB16_9BACT</name>
<protein>
    <recommendedName>
        <fullName evidence="9">Transcription-repair-coupling factor</fullName>
        <shortName evidence="9">TRCF</shortName>
        <ecNumber evidence="9">3.6.4.-</ecNumber>
    </recommendedName>
</protein>
<dbReference type="CDD" id="cd17991">
    <property type="entry name" value="DEXHc_TRCF"/>
    <property type="match status" value="1"/>
</dbReference>
<evidence type="ECO:0000256" key="2">
    <source>
        <dbReference type="ARBA" id="ARBA00022741"/>
    </source>
</evidence>
<dbReference type="Gene3D" id="2.40.10.170">
    <property type="match status" value="1"/>
</dbReference>
<dbReference type="InterPro" id="IPR005118">
    <property type="entry name" value="TRCF_C"/>
</dbReference>
<comment type="similarity">
    <text evidence="9">In the N-terminal section; belongs to the UvrB family.</text>
</comment>
<dbReference type="Proteomes" id="UP001209681">
    <property type="component" value="Unassembled WGS sequence"/>
</dbReference>
<evidence type="ECO:0000313" key="13">
    <source>
        <dbReference type="Proteomes" id="UP001209681"/>
    </source>
</evidence>
<evidence type="ECO:0000256" key="6">
    <source>
        <dbReference type="ARBA" id="ARBA00022840"/>
    </source>
</evidence>
<keyword evidence="5" id="KW-0347">Helicase</keyword>
<dbReference type="InterPro" id="IPR027417">
    <property type="entry name" value="P-loop_NTPase"/>
</dbReference>
<gene>
    <name evidence="9 12" type="primary">mfd</name>
    <name evidence="12" type="ORF">OOT00_11765</name>
</gene>
<dbReference type="Gene3D" id="3.40.50.300">
    <property type="entry name" value="P-loop containing nucleotide triphosphate hydrolases"/>
    <property type="match status" value="2"/>
</dbReference>
<dbReference type="Pfam" id="PF00270">
    <property type="entry name" value="DEAD"/>
    <property type="match status" value="1"/>
</dbReference>
<dbReference type="Pfam" id="PF02559">
    <property type="entry name" value="CarD_TRCF_RID"/>
    <property type="match status" value="1"/>
</dbReference>